<dbReference type="GO" id="GO:0004519">
    <property type="term" value="F:endonuclease activity"/>
    <property type="evidence" value="ECO:0007669"/>
    <property type="project" value="UniProtKB-KW"/>
</dbReference>
<feature type="domain" description="DUF222" evidence="1">
    <location>
        <begin position="74"/>
        <end position="456"/>
    </location>
</feature>
<dbReference type="OrthoDB" id="5177627at2"/>
<proteinExistence type="predicted"/>
<dbReference type="EMBL" id="SOHM01000022">
    <property type="protein sequence ID" value="TFD90663.1"/>
    <property type="molecule type" value="Genomic_DNA"/>
</dbReference>
<gene>
    <name evidence="2" type="ORF">E3T61_10265</name>
</gene>
<protein>
    <submittedName>
        <fullName evidence="2">HNH endonuclease</fullName>
    </submittedName>
</protein>
<accession>A0A4R9BU42</accession>
<keyword evidence="2" id="KW-0540">Nuclease</keyword>
<dbReference type="RefSeq" id="WP_134640762.1">
    <property type="nucleotide sequence ID" value="NZ_SOHM01000022.1"/>
</dbReference>
<dbReference type="Proteomes" id="UP000298468">
    <property type="component" value="Unassembled WGS sequence"/>
</dbReference>
<keyword evidence="2" id="KW-0255">Endonuclease</keyword>
<evidence type="ECO:0000313" key="2">
    <source>
        <dbReference type="EMBL" id="TFD90663.1"/>
    </source>
</evidence>
<name>A0A4R9BU42_9MICO</name>
<dbReference type="InterPro" id="IPR003615">
    <property type="entry name" value="HNH_nuc"/>
</dbReference>
<dbReference type="InterPro" id="IPR003870">
    <property type="entry name" value="DUF222"/>
</dbReference>
<comment type="caution">
    <text evidence="2">The sequence shown here is derived from an EMBL/GenBank/DDBJ whole genome shotgun (WGS) entry which is preliminary data.</text>
</comment>
<keyword evidence="2" id="KW-0378">Hydrolase</keyword>
<evidence type="ECO:0000259" key="1">
    <source>
        <dbReference type="Pfam" id="PF02720"/>
    </source>
</evidence>
<sequence length="552" mass="58953">MATIVYTSAPAASRGGGLSADSLAAAAHAVEGLGACSTDYDALTDAELLAGQRNLARLRGLVETRSVWMAKTLAHRSRPELGQNGLAARQGFTSPDELIQDMTGSTRKDALKLVDVARMLGDAEAAQAHQAEADAEGALRLLEVAGRGLHDSDGSHETGETDWAGGAGGLFDDESFVEHPAALPWHSPISSAVNAGTLSVAAAHAIRTGLGDVDSVVTGRALADAVNTLLGEAKRMNVDQLLRRSRRMRDSLDEAGIATREKKAWDDRYLRVWKSDAGQVHIHGLFPPEQGEFILSVYDSLTGPRRGGVRFVDPDRAAWARAVQDDPRSTGQIAADTFLDLLKAGSEVNPGRMLGGRLPAVRVLVTEPTRRPAGNPDRVGTPAPEGTEVLVPIPDGTGHGFIEGNLAPVSRETIGRLICTSGTVEVALDADGQPLNLGREERIFSQAQRIAMAARDGGCRWGDCDRPPSRTEAHHLEEWVRDHGLTDIRLGILLCGPHHRLLHNQGWQIFENRGRYWLRPPAAVDPGQTLIEMRGKSAAAGEQHAAHGVSTG</sequence>
<organism evidence="2 3">
    <name type="scientific">Cryobacterium lactosi</name>
    <dbReference type="NCBI Taxonomy" id="1259202"/>
    <lineage>
        <taxon>Bacteria</taxon>
        <taxon>Bacillati</taxon>
        <taxon>Actinomycetota</taxon>
        <taxon>Actinomycetes</taxon>
        <taxon>Micrococcales</taxon>
        <taxon>Microbacteriaceae</taxon>
        <taxon>Cryobacterium</taxon>
    </lineage>
</organism>
<dbReference type="CDD" id="cd00085">
    <property type="entry name" value="HNHc"/>
    <property type="match status" value="1"/>
</dbReference>
<dbReference type="Pfam" id="PF02720">
    <property type="entry name" value="DUF222"/>
    <property type="match status" value="1"/>
</dbReference>
<reference evidence="2 3" key="1">
    <citation type="submission" date="2019-03" db="EMBL/GenBank/DDBJ databases">
        <title>Genomics of glacier-inhabiting Cryobacterium strains.</title>
        <authorList>
            <person name="Liu Q."/>
            <person name="Xin Y.-H."/>
        </authorList>
    </citation>
    <scope>NUCLEOTIDE SEQUENCE [LARGE SCALE GENOMIC DNA]</scope>
    <source>
        <strain evidence="2 3">Sr59</strain>
    </source>
</reference>
<evidence type="ECO:0000313" key="3">
    <source>
        <dbReference type="Proteomes" id="UP000298468"/>
    </source>
</evidence>
<keyword evidence="3" id="KW-1185">Reference proteome</keyword>
<dbReference type="AlphaFoldDB" id="A0A4R9BU42"/>